<keyword evidence="1" id="KW-0106">Calcium</keyword>
<proteinExistence type="predicted"/>
<evidence type="ECO:0000313" key="3">
    <source>
        <dbReference type="EMBL" id="PVD36243.1"/>
    </source>
</evidence>
<name>A0A2T7PS37_POMCA</name>
<reference evidence="3 4" key="1">
    <citation type="submission" date="2018-04" db="EMBL/GenBank/DDBJ databases">
        <title>The genome of golden apple snail Pomacea canaliculata provides insight into stress tolerance and invasive adaptation.</title>
        <authorList>
            <person name="Liu C."/>
            <person name="Liu B."/>
            <person name="Ren Y."/>
            <person name="Zhang Y."/>
            <person name="Wang H."/>
            <person name="Li S."/>
            <person name="Jiang F."/>
            <person name="Yin L."/>
            <person name="Zhang G."/>
            <person name="Qian W."/>
            <person name="Fan W."/>
        </authorList>
    </citation>
    <scope>NUCLEOTIDE SEQUENCE [LARGE SCALE GENOMIC DNA]</scope>
    <source>
        <strain evidence="3">SZHN2017</strain>
        <tissue evidence="3">Muscle</tissue>
    </source>
</reference>
<dbReference type="SMART" id="SM00054">
    <property type="entry name" value="EFh"/>
    <property type="match status" value="2"/>
</dbReference>
<comment type="caution">
    <text evidence="3">The sequence shown here is derived from an EMBL/GenBank/DDBJ whole genome shotgun (WGS) entry which is preliminary data.</text>
</comment>
<organism evidence="3 4">
    <name type="scientific">Pomacea canaliculata</name>
    <name type="common">Golden apple snail</name>
    <dbReference type="NCBI Taxonomy" id="400727"/>
    <lineage>
        <taxon>Eukaryota</taxon>
        <taxon>Metazoa</taxon>
        <taxon>Spiralia</taxon>
        <taxon>Lophotrochozoa</taxon>
        <taxon>Mollusca</taxon>
        <taxon>Gastropoda</taxon>
        <taxon>Caenogastropoda</taxon>
        <taxon>Architaenioglossa</taxon>
        <taxon>Ampullarioidea</taxon>
        <taxon>Ampullariidae</taxon>
        <taxon>Pomacea</taxon>
    </lineage>
</organism>
<dbReference type="Pfam" id="PF13202">
    <property type="entry name" value="EF-hand_5"/>
    <property type="match status" value="2"/>
</dbReference>
<feature type="domain" description="EF-hand" evidence="2">
    <location>
        <begin position="65"/>
        <end position="100"/>
    </location>
</feature>
<protein>
    <recommendedName>
        <fullName evidence="2">EF-hand domain-containing protein</fullName>
    </recommendedName>
</protein>
<dbReference type="InterPro" id="IPR002048">
    <property type="entry name" value="EF_hand_dom"/>
</dbReference>
<dbReference type="PROSITE" id="PS50222">
    <property type="entry name" value="EF_HAND_2"/>
    <property type="match status" value="2"/>
</dbReference>
<dbReference type="SUPFAM" id="SSF47473">
    <property type="entry name" value="EF-hand"/>
    <property type="match status" value="1"/>
</dbReference>
<keyword evidence="4" id="KW-1185">Reference proteome</keyword>
<evidence type="ECO:0000313" key="4">
    <source>
        <dbReference type="Proteomes" id="UP000245119"/>
    </source>
</evidence>
<gene>
    <name evidence="3" type="ORF">C0Q70_03221</name>
</gene>
<dbReference type="EMBL" id="PZQS01000002">
    <property type="protein sequence ID" value="PVD36243.1"/>
    <property type="molecule type" value="Genomic_DNA"/>
</dbReference>
<sequence length="214" mass="25381">MGLFVSVPDLSEFQKRKLLHEFTTFFDINKDGVLEWKDFDMARQRICHLSGWKEGSEKFIKTQELFIEIWRRLQDEGDKNLDGRISAEEWLSMWQKFHRENVAEQKNKVDTENKIPDWLQRYVEYKFNLYDRTGDGVIDTEEFEYVLSDFGVSSKDARTCYLLFSNNHEKKVDLDYFKTLSAEYYRSDDPSALGNFITGKLDFEQGKSQATNKN</sequence>
<dbReference type="AlphaFoldDB" id="A0A2T7PS37"/>
<dbReference type="Proteomes" id="UP000245119">
    <property type="component" value="Linkage Group LG2"/>
</dbReference>
<dbReference type="OrthoDB" id="9974725at2759"/>
<dbReference type="GO" id="GO:0005509">
    <property type="term" value="F:calcium ion binding"/>
    <property type="evidence" value="ECO:0007669"/>
    <property type="project" value="InterPro"/>
</dbReference>
<accession>A0A2T7PS37</accession>
<dbReference type="STRING" id="400727.A0A2T7PS37"/>
<dbReference type="Gene3D" id="1.10.238.10">
    <property type="entry name" value="EF-hand"/>
    <property type="match status" value="1"/>
</dbReference>
<evidence type="ECO:0000256" key="1">
    <source>
        <dbReference type="ARBA" id="ARBA00022837"/>
    </source>
</evidence>
<dbReference type="InterPro" id="IPR018247">
    <property type="entry name" value="EF_Hand_1_Ca_BS"/>
</dbReference>
<dbReference type="InterPro" id="IPR011992">
    <property type="entry name" value="EF-hand-dom_pair"/>
</dbReference>
<feature type="domain" description="EF-hand" evidence="2">
    <location>
        <begin position="118"/>
        <end position="153"/>
    </location>
</feature>
<evidence type="ECO:0000259" key="2">
    <source>
        <dbReference type="PROSITE" id="PS50222"/>
    </source>
</evidence>
<dbReference type="PROSITE" id="PS00018">
    <property type="entry name" value="EF_HAND_1"/>
    <property type="match status" value="1"/>
</dbReference>